<dbReference type="OrthoDB" id="1272218at2"/>
<dbReference type="STRING" id="356305.SAMN05421841_3822"/>
<dbReference type="EMBL" id="FOIU01000003">
    <property type="protein sequence ID" value="SEW48379.1"/>
    <property type="molecule type" value="Genomic_DNA"/>
</dbReference>
<feature type="signal peptide" evidence="1">
    <location>
        <begin position="1"/>
        <end position="19"/>
    </location>
</feature>
<reference evidence="3" key="1">
    <citation type="submission" date="2016-10" db="EMBL/GenBank/DDBJ databases">
        <authorList>
            <person name="Varghese N."/>
            <person name="Submissions S."/>
        </authorList>
    </citation>
    <scope>NUCLEOTIDE SEQUENCE [LARGE SCALE GENOMIC DNA]</scope>
    <source>
        <strain evidence="3">DSM 17724</strain>
    </source>
</reference>
<dbReference type="RefSeq" id="WP_089795444.1">
    <property type="nucleotide sequence ID" value="NZ_FOIU01000003.1"/>
</dbReference>
<accession>A0A1I0S250</accession>
<dbReference type="Proteomes" id="UP000199469">
    <property type="component" value="Unassembled WGS sequence"/>
</dbReference>
<feature type="chain" id="PRO_5011520563" evidence="1">
    <location>
        <begin position="20"/>
        <end position="567"/>
    </location>
</feature>
<keyword evidence="1" id="KW-0732">Signal</keyword>
<evidence type="ECO:0000313" key="2">
    <source>
        <dbReference type="EMBL" id="SEW48379.1"/>
    </source>
</evidence>
<evidence type="ECO:0000313" key="3">
    <source>
        <dbReference type="Proteomes" id="UP000199469"/>
    </source>
</evidence>
<feature type="non-terminal residue" evidence="2">
    <location>
        <position position="567"/>
    </location>
</feature>
<sequence length="567" mass="58348">MKKDVITLSALLLSTLAFSQVGINTPDPRASLDITAKNATGTTRTAEGLLIPRVDRQRAQSMTGVETSTLIYVNNIATGTATGIAANINTVGYYYYDGTRWMKLKEDTSLYNVNGALTNNRTIAQGTNTLAFTSTATTGTDHFSVDGNTFSIDAANNRVGLGTSTPKNRLDLGSDAPVDVTAVEGKKLAIYNNATGNSFYGFGISSNTLQIHTASAPDGAPSMVLTRAGNVGIGNTEPSQKLTVVDGVNSNQYQGIASFLANNLTQGVGIGWGGIQSIGTLDNVNLNLNGKGTGNILLATRDTGNVGVGVINPKAKIDVIGTLGIRSGETSGSWDNLWLNVTAGTASVNASGAQSGLRFNVGNNATGTYGDEQTLTTVATMMPNGNMGIGTNAPSTKLHINSATNGAVRIADGTQGNNKVLTSDANGVATWRDLPATTDTSIYANNGTLTGNRTVSQAANSLAFTSTATTGANHFSIDGTTFSVNAVNDRVGIGTNAPSTKLHINSATNGAVRIADGTQGNNKVLTSDANGVATWRDLPATTDTSIYANNGTLTGNRTVSQAANSLA</sequence>
<name>A0A1I0S250_9FLAO</name>
<organism evidence="2 3">
    <name type="scientific">Chryseobacterium wanjuense</name>
    <dbReference type="NCBI Taxonomy" id="356305"/>
    <lineage>
        <taxon>Bacteria</taxon>
        <taxon>Pseudomonadati</taxon>
        <taxon>Bacteroidota</taxon>
        <taxon>Flavobacteriia</taxon>
        <taxon>Flavobacteriales</taxon>
        <taxon>Weeksellaceae</taxon>
        <taxon>Chryseobacterium group</taxon>
        <taxon>Chryseobacterium</taxon>
    </lineage>
</organism>
<gene>
    <name evidence="2" type="ORF">SAMN05421841_3822</name>
</gene>
<protein>
    <submittedName>
        <fullName evidence="2">Uncharacterized protein</fullName>
    </submittedName>
</protein>
<dbReference type="AlphaFoldDB" id="A0A1I0S250"/>
<proteinExistence type="predicted"/>
<evidence type="ECO:0000256" key="1">
    <source>
        <dbReference type="SAM" id="SignalP"/>
    </source>
</evidence>
<keyword evidence="3" id="KW-1185">Reference proteome</keyword>